<dbReference type="InterPro" id="IPR015942">
    <property type="entry name" value="Asp/Glu/hydantoin_racemase"/>
</dbReference>
<comment type="catalytic activity">
    <reaction evidence="1 7">
        <text>L-glutamate = D-glutamate</text>
        <dbReference type="Rhea" id="RHEA:12813"/>
        <dbReference type="ChEBI" id="CHEBI:29985"/>
        <dbReference type="ChEBI" id="CHEBI:29986"/>
        <dbReference type="EC" id="5.1.1.3"/>
    </reaction>
</comment>
<dbReference type="Proteomes" id="UP000516057">
    <property type="component" value="Chromosome"/>
</dbReference>
<comment type="function">
    <text evidence="7">Provides the (R)-glutamate required for cell wall biosynthesis.</text>
</comment>
<feature type="binding site" evidence="7">
    <location>
        <begin position="197"/>
        <end position="198"/>
    </location>
    <ligand>
        <name>substrate</name>
    </ligand>
</feature>
<dbReference type="InterPro" id="IPR004391">
    <property type="entry name" value="Glu_race"/>
</dbReference>
<dbReference type="Gene3D" id="3.40.50.1860">
    <property type="match status" value="2"/>
</dbReference>
<evidence type="ECO:0000256" key="1">
    <source>
        <dbReference type="ARBA" id="ARBA00001602"/>
    </source>
</evidence>
<dbReference type="PANTHER" id="PTHR21198">
    <property type="entry name" value="GLUTAMATE RACEMASE"/>
    <property type="match status" value="1"/>
</dbReference>
<dbReference type="PROSITE" id="PS00923">
    <property type="entry name" value="ASP_GLU_RACEMASE_1"/>
    <property type="match status" value="1"/>
</dbReference>
<keyword evidence="9" id="KW-1185">Reference proteome</keyword>
<dbReference type="RefSeq" id="WP_187736529.1">
    <property type="nucleotide sequence ID" value="NZ_CP060790.1"/>
</dbReference>
<accession>A0A7H0HG80</accession>
<evidence type="ECO:0000313" key="9">
    <source>
        <dbReference type="Proteomes" id="UP000516057"/>
    </source>
</evidence>
<dbReference type="UniPathway" id="UPA00219"/>
<dbReference type="AlphaFoldDB" id="A0A7H0HG80"/>
<keyword evidence="4 7" id="KW-0573">Peptidoglycan synthesis</keyword>
<feature type="active site" description="Proton donor/acceptor" evidence="7">
    <location>
        <position position="76"/>
    </location>
</feature>
<dbReference type="PANTHER" id="PTHR21198:SF2">
    <property type="entry name" value="GLUTAMATE RACEMASE"/>
    <property type="match status" value="1"/>
</dbReference>
<dbReference type="InterPro" id="IPR001920">
    <property type="entry name" value="Asp/Glu_race"/>
</dbReference>
<keyword evidence="6 7" id="KW-0961">Cell wall biogenesis/degradation</keyword>
<comment type="pathway">
    <text evidence="7">Cell wall biogenesis; peptidoglycan biosynthesis.</text>
</comment>
<keyword evidence="3 7" id="KW-0133">Cell shape</keyword>
<keyword evidence="5 7" id="KW-0413">Isomerase</keyword>
<dbReference type="GO" id="GO:0009252">
    <property type="term" value="P:peptidoglycan biosynthetic process"/>
    <property type="evidence" value="ECO:0007669"/>
    <property type="project" value="UniProtKB-UniRule"/>
</dbReference>
<feature type="active site" description="Proton donor/acceptor" evidence="7">
    <location>
        <position position="196"/>
    </location>
</feature>
<dbReference type="KEGG" id="amon:H9L24_00510"/>
<name>A0A7H0HG80_9BURK</name>
<dbReference type="GO" id="GO:0008360">
    <property type="term" value="P:regulation of cell shape"/>
    <property type="evidence" value="ECO:0007669"/>
    <property type="project" value="UniProtKB-KW"/>
</dbReference>
<reference evidence="8 9" key="1">
    <citation type="submission" date="2020-08" db="EMBL/GenBank/DDBJ databases">
        <title>Genome sequence of Acidovorax monticola KACC 19171T.</title>
        <authorList>
            <person name="Hyun D.-W."/>
            <person name="Bae J.-W."/>
        </authorList>
    </citation>
    <scope>NUCLEOTIDE SEQUENCE [LARGE SCALE GENOMIC DNA]</scope>
    <source>
        <strain evidence="8 9">KACC 19171</strain>
    </source>
</reference>
<evidence type="ECO:0000256" key="7">
    <source>
        <dbReference type="HAMAP-Rule" id="MF_00258"/>
    </source>
</evidence>
<dbReference type="GO" id="GO:0008881">
    <property type="term" value="F:glutamate racemase activity"/>
    <property type="evidence" value="ECO:0007669"/>
    <property type="project" value="UniProtKB-UniRule"/>
</dbReference>
<evidence type="ECO:0000256" key="5">
    <source>
        <dbReference type="ARBA" id="ARBA00023235"/>
    </source>
</evidence>
<proteinExistence type="inferred from homology"/>
<evidence type="ECO:0000313" key="8">
    <source>
        <dbReference type="EMBL" id="QNP59546.1"/>
    </source>
</evidence>
<dbReference type="NCBIfam" id="TIGR00067">
    <property type="entry name" value="glut_race"/>
    <property type="match status" value="1"/>
</dbReference>
<dbReference type="HAMAP" id="MF_00258">
    <property type="entry name" value="Glu_racemase"/>
    <property type="match status" value="1"/>
</dbReference>
<evidence type="ECO:0000256" key="4">
    <source>
        <dbReference type="ARBA" id="ARBA00022984"/>
    </source>
</evidence>
<feature type="binding site" evidence="7">
    <location>
        <begin position="44"/>
        <end position="45"/>
    </location>
    <ligand>
        <name>substrate</name>
    </ligand>
</feature>
<sequence length="294" mass="30714">MPPSSSPIGVFDSGVGGLSVLRALRAELPHERFVYLADNGFAPYGERGDAFVAARTHAITAHLLREHGIKALVVACNTATAAAIHEVRSSHPGLPLVGVEPALKPAVAASRTGRIGVIGTRGTLSSAKFARLQASLQAQAQFVVQPCDGLAYAIERATMDGQAMGAEVQSLCARYIGEMGRFGTGADSIDTLVLGCTHYVFAEDVLRGLVGPGVQMIETGQPVARQTRRLLHMAGLLAPGEGDAPLPSEEALRLMTTGDLDLLRTAAARWLQLPASHCSAVDVPMPEVPAQAAA</sequence>
<protein>
    <recommendedName>
        <fullName evidence="2 7">Glutamate racemase</fullName>
        <ecNumber evidence="2 7">5.1.1.3</ecNumber>
    </recommendedName>
</protein>
<dbReference type="SUPFAM" id="SSF53681">
    <property type="entry name" value="Aspartate/glutamate racemase"/>
    <property type="match status" value="2"/>
</dbReference>
<feature type="binding site" evidence="7">
    <location>
        <begin position="77"/>
        <end position="78"/>
    </location>
    <ligand>
        <name>substrate</name>
    </ligand>
</feature>
<evidence type="ECO:0000256" key="6">
    <source>
        <dbReference type="ARBA" id="ARBA00023316"/>
    </source>
</evidence>
<dbReference type="EC" id="5.1.1.3" evidence="2 7"/>
<gene>
    <name evidence="7 8" type="primary">murI</name>
    <name evidence="8" type="ORF">H9L24_00510</name>
</gene>
<comment type="similarity">
    <text evidence="7">Belongs to the aspartate/glutamate racemases family.</text>
</comment>
<dbReference type="InterPro" id="IPR018187">
    <property type="entry name" value="Asp/Glu_racemase_AS_1"/>
</dbReference>
<dbReference type="GO" id="GO:0071555">
    <property type="term" value="P:cell wall organization"/>
    <property type="evidence" value="ECO:0007669"/>
    <property type="project" value="UniProtKB-KW"/>
</dbReference>
<evidence type="ECO:0000256" key="2">
    <source>
        <dbReference type="ARBA" id="ARBA00013090"/>
    </source>
</evidence>
<dbReference type="Pfam" id="PF01177">
    <property type="entry name" value="Asp_Glu_race"/>
    <property type="match status" value="1"/>
</dbReference>
<evidence type="ECO:0000256" key="3">
    <source>
        <dbReference type="ARBA" id="ARBA00022960"/>
    </source>
</evidence>
<dbReference type="EMBL" id="CP060790">
    <property type="protein sequence ID" value="QNP59546.1"/>
    <property type="molecule type" value="Genomic_DNA"/>
</dbReference>
<feature type="binding site" evidence="7">
    <location>
        <begin position="12"/>
        <end position="13"/>
    </location>
    <ligand>
        <name>substrate</name>
    </ligand>
</feature>
<organism evidence="8 9">
    <name type="scientific">Paenacidovorax monticola</name>
    <dbReference type="NCBI Taxonomy" id="1926868"/>
    <lineage>
        <taxon>Bacteria</taxon>
        <taxon>Pseudomonadati</taxon>
        <taxon>Pseudomonadota</taxon>
        <taxon>Betaproteobacteria</taxon>
        <taxon>Burkholderiales</taxon>
        <taxon>Comamonadaceae</taxon>
        <taxon>Paenacidovorax</taxon>
    </lineage>
</organism>